<proteinExistence type="predicted"/>
<feature type="non-terminal residue" evidence="1">
    <location>
        <position position="1"/>
    </location>
</feature>
<accession>A0ACA9KVW6</accession>
<gene>
    <name evidence="1" type="ORF">RPERSI_LOCUS1573</name>
</gene>
<keyword evidence="2" id="KW-1185">Reference proteome</keyword>
<comment type="caution">
    <text evidence="1">The sequence shown here is derived from an EMBL/GenBank/DDBJ whole genome shotgun (WGS) entry which is preliminary data.</text>
</comment>
<organism evidence="1 2">
    <name type="scientific">Racocetra persica</name>
    <dbReference type="NCBI Taxonomy" id="160502"/>
    <lineage>
        <taxon>Eukaryota</taxon>
        <taxon>Fungi</taxon>
        <taxon>Fungi incertae sedis</taxon>
        <taxon>Mucoromycota</taxon>
        <taxon>Glomeromycotina</taxon>
        <taxon>Glomeromycetes</taxon>
        <taxon>Diversisporales</taxon>
        <taxon>Gigasporaceae</taxon>
        <taxon>Racocetra</taxon>
    </lineage>
</organism>
<reference evidence="1" key="1">
    <citation type="submission" date="2021-06" db="EMBL/GenBank/DDBJ databases">
        <authorList>
            <person name="Kallberg Y."/>
            <person name="Tangrot J."/>
            <person name="Rosling A."/>
        </authorList>
    </citation>
    <scope>NUCLEOTIDE SEQUENCE</scope>
    <source>
        <strain evidence="1">MA461A</strain>
    </source>
</reference>
<evidence type="ECO:0000313" key="2">
    <source>
        <dbReference type="Proteomes" id="UP000789920"/>
    </source>
</evidence>
<dbReference type="Proteomes" id="UP000789920">
    <property type="component" value="Unassembled WGS sequence"/>
</dbReference>
<protein>
    <submittedName>
        <fullName evidence="1">263_t:CDS:1</fullName>
    </submittedName>
</protein>
<name>A0ACA9KVW6_9GLOM</name>
<dbReference type="EMBL" id="CAJVQC010001487">
    <property type="protein sequence ID" value="CAG8495263.1"/>
    <property type="molecule type" value="Genomic_DNA"/>
</dbReference>
<evidence type="ECO:0000313" key="1">
    <source>
        <dbReference type="EMBL" id="CAG8495263.1"/>
    </source>
</evidence>
<sequence length="47" mass="5390">KSVMRKTNTKKKANTVPVESDISEHLDDLLKSKKLQKSYTTKDKVDL</sequence>